<dbReference type="GO" id="GO:0043107">
    <property type="term" value="P:type IV pilus-dependent motility"/>
    <property type="evidence" value="ECO:0007669"/>
    <property type="project" value="TreeGrafter"/>
</dbReference>
<dbReference type="InterPro" id="IPR052534">
    <property type="entry name" value="Extracell_DNA_Util/SecSys_Comp"/>
</dbReference>
<gene>
    <name evidence="3" type="ORF">CBP51_08570</name>
</gene>
<keyword evidence="2" id="KW-0472">Membrane</keyword>
<dbReference type="EMBL" id="NHNI01000001">
    <property type="protein sequence ID" value="OZY87025.1"/>
    <property type="molecule type" value="Genomic_DNA"/>
</dbReference>
<feature type="coiled-coil region" evidence="1">
    <location>
        <begin position="47"/>
        <end position="74"/>
    </location>
</feature>
<dbReference type="PANTHER" id="PTHR40278:SF2">
    <property type="entry name" value="TYPE IV PILUS INNER MEMBRANE COMPONENT PILN"/>
    <property type="match status" value="1"/>
</dbReference>
<keyword evidence="1" id="KW-0175">Coiled coil</keyword>
<accession>A0A266QB04</accession>
<keyword evidence="2" id="KW-1133">Transmembrane helix</keyword>
<keyword evidence="4" id="KW-1185">Reference proteome</keyword>
<dbReference type="InterPro" id="IPR007813">
    <property type="entry name" value="PilN"/>
</dbReference>
<dbReference type="AlphaFoldDB" id="A0A266QB04"/>
<organism evidence="3 4">
    <name type="scientific">Cellvibrio mixtus</name>
    <dbReference type="NCBI Taxonomy" id="39650"/>
    <lineage>
        <taxon>Bacteria</taxon>
        <taxon>Pseudomonadati</taxon>
        <taxon>Pseudomonadota</taxon>
        <taxon>Gammaproteobacteria</taxon>
        <taxon>Cellvibrionales</taxon>
        <taxon>Cellvibrionaceae</taxon>
        <taxon>Cellvibrio</taxon>
    </lineage>
</organism>
<sequence length="195" mass="21806">MAKINLLPWRQVYREEKKREFIGIIVAVVVVALLGAYFWVSSVQSAIEHQNARNQLLKREIAKLDAQVKEISEIKKVRDDLLARIKVITDLEGTRPVIVRYFDELVRAIPDGVWLTKVDRKGKIVTIEGVAESYNRIASFLRNLESSDWYASHNLISVDAAPSEGEDASIFKMTVETSAPIDPAVDAAKSAGGKK</sequence>
<dbReference type="PANTHER" id="PTHR40278">
    <property type="entry name" value="DNA UTILIZATION PROTEIN HOFN"/>
    <property type="match status" value="1"/>
</dbReference>
<name>A0A266QB04_9GAMM</name>
<dbReference type="RefSeq" id="WP_094984532.1">
    <property type="nucleotide sequence ID" value="NZ_NHNI01000001.1"/>
</dbReference>
<dbReference type="GO" id="GO:0043683">
    <property type="term" value="P:type IV pilus assembly"/>
    <property type="evidence" value="ECO:0007669"/>
    <property type="project" value="TreeGrafter"/>
</dbReference>
<evidence type="ECO:0000256" key="2">
    <source>
        <dbReference type="SAM" id="Phobius"/>
    </source>
</evidence>
<reference evidence="4" key="1">
    <citation type="submission" date="2017-05" db="EMBL/GenBank/DDBJ databases">
        <authorList>
            <person name="Barney B.M."/>
        </authorList>
    </citation>
    <scope>NUCLEOTIDE SEQUENCE [LARGE SCALE GENOMIC DNA]</scope>
    <source>
        <strain evidence="4">PSBB022</strain>
    </source>
</reference>
<dbReference type="Proteomes" id="UP000216101">
    <property type="component" value="Unassembled WGS sequence"/>
</dbReference>
<keyword evidence="2" id="KW-0812">Transmembrane</keyword>
<evidence type="ECO:0000313" key="3">
    <source>
        <dbReference type="EMBL" id="OZY87025.1"/>
    </source>
</evidence>
<protein>
    <submittedName>
        <fullName evidence="3">Pilus assembly protein PilN</fullName>
    </submittedName>
</protein>
<dbReference type="STRING" id="1209072.GCA_000766945_01596"/>
<evidence type="ECO:0000313" key="4">
    <source>
        <dbReference type="Proteomes" id="UP000216101"/>
    </source>
</evidence>
<evidence type="ECO:0000256" key="1">
    <source>
        <dbReference type="SAM" id="Coils"/>
    </source>
</evidence>
<feature type="transmembrane region" description="Helical" evidence="2">
    <location>
        <begin position="21"/>
        <end position="40"/>
    </location>
</feature>
<comment type="caution">
    <text evidence="3">The sequence shown here is derived from an EMBL/GenBank/DDBJ whole genome shotgun (WGS) entry which is preliminary data.</text>
</comment>
<proteinExistence type="predicted"/>
<dbReference type="Pfam" id="PF05137">
    <property type="entry name" value="PilN"/>
    <property type="match status" value="1"/>
</dbReference>